<feature type="compositionally biased region" description="Acidic residues" evidence="5">
    <location>
        <begin position="34"/>
        <end position="43"/>
    </location>
</feature>
<dbReference type="EMBL" id="CM007385">
    <property type="protein sequence ID" value="ONK69119.1"/>
    <property type="molecule type" value="Genomic_DNA"/>
</dbReference>
<dbReference type="InterPro" id="IPR050762">
    <property type="entry name" value="HD-ZIP_Homeobox_LZ_Class_II"/>
</dbReference>
<comment type="subcellular location">
    <subcellularLocation>
        <location evidence="1">Nucleus</location>
    </subcellularLocation>
</comment>
<dbReference type="PANTHER" id="PTHR45714:SF34">
    <property type="entry name" value="HOMEOBOX-LEUCINE ZIPPER PROTEIN HAT9"/>
    <property type="match status" value="1"/>
</dbReference>
<keyword evidence="2" id="KW-0805">Transcription regulation</keyword>
<reference evidence="8" key="1">
    <citation type="journal article" date="2017" name="Nat. Commun.">
        <title>The asparagus genome sheds light on the origin and evolution of a young Y chromosome.</title>
        <authorList>
            <person name="Harkess A."/>
            <person name="Zhou J."/>
            <person name="Xu C."/>
            <person name="Bowers J.E."/>
            <person name="Van der Hulst R."/>
            <person name="Ayyampalayam S."/>
            <person name="Mercati F."/>
            <person name="Riccardi P."/>
            <person name="McKain M.R."/>
            <person name="Kakrana A."/>
            <person name="Tang H."/>
            <person name="Ray J."/>
            <person name="Groenendijk J."/>
            <person name="Arikit S."/>
            <person name="Mathioni S.M."/>
            <person name="Nakano M."/>
            <person name="Shan H."/>
            <person name="Telgmann-Rauber A."/>
            <person name="Kanno A."/>
            <person name="Yue Z."/>
            <person name="Chen H."/>
            <person name="Li W."/>
            <person name="Chen Y."/>
            <person name="Xu X."/>
            <person name="Zhang Y."/>
            <person name="Luo S."/>
            <person name="Chen H."/>
            <person name="Gao J."/>
            <person name="Mao Z."/>
            <person name="Pires J.C."/>
            <person name="Luo M."/>
            <person name="Kudrna D."/>
            <person name="Wing R.A."/>
            <person name="Meyers B.C."/>
            <person name="Yi K."/>
            <person name="Kong H."/>
            <person name="Lavrijsen P."/>
            <person name="Sunseri F."/>
            <person name="Falavigna A."/>
            <person name="Ye Y."/>
            <person name="Leebens-Mack J.H."/>
            <person name="Chen G."/>
        </authorList>
    </citation>
    <scope>NUCLEOTIDE SEQUENCE [LARGE SCALE GENOMIC DNA]</scope>
    <source>
        <strain evidence="8">cv. DH0086</strain>
    </source>
</reference>
<dbReference type="InterPro" id="IPR003106">
    <property type="entry name" value="Leu_zip_homeo"/>
</dbReference>
<feature type="coiled-coil region" evidence="4">
    <location>
        <begin position="75"/>
        <end position="102"/>
    </location>
</feature>
<proteinExistence type="predicted"/>
<accession>A0A5P1EWQ4</accession>
<evidence type="ECO:0000256" key="2">
    <source>
        <dbReference type="ARBA" id="ARBA00023015"/>
    </source>
</evidence>
<protein>
    <recommendedName>
        <fullName evidence="6">Leucine zipper homeobox-associated domain-containing protein</fullName>
    </recommendedName>
</protein>
<keyword evidence="8" id="KW-1185">Reference proteome</keyword>
<feature type="region of interest" description="Disordered" evidence="5">
    <location>
        <begin position="21"/>
        <end position="49"/>
    </location>
</feature>
<evidence type="ECO:0000256" key="4">
    <source>
        <dbReference type="SAM" id="Coils"/>
    </source>
</evidence>
<dbReference type="GO" id="GO:0043565">
    <property type="term" value="F:sequence-specific DNA binding"/>
    <property type="evidence" value="ECO:0007669"/>
    <property type="project" value="InterPro"/>
</dbReference>
<sequence length="119" mass="14364">MEEYEYINTELGLATQGNFIYNKNSKFPTSTKLEEEEEEEEEEERPRKKLRLSKDQYACLEDIYRATTFSHQTKINQMKMECDYLKEVCDSLSNENQRLQRQLFELRRWVKPEPTPQAN</sequence>
<dbReference type="AlphaFoldDB" id="A0A5P1EWQ4"/>
<dbReference type="PANTHER" id="PTHR45714">
    <property type="entry name" value="HOMEOBOX-LEUCINE ZIPPER PROTEIN HAT14"/>
    <property type="match status" value="1"/>
</dbReference>
<dbReference type="GO" id="GO:0006355">
    <property type="term" value="P:regulation of DNA-templated transcription"/>
    <property type="evidence" value="ECO:0007669"/>
    <property type="project" value="InterPro"/>
</dbReference>
<dbReference type="SMART" id="SM00340">
    <property type="entry name" value="HALZ"/>
    <property type="match status" value="1"/>
</dbReference>
<evidence type="ECO:0000313" key="8">
    <source>
        <dbReference type="Proteomes" id="UP000243459"/>
    </source>
</evidence>
<dbReference type="Gramene" id="ONK69119">
    <property type="protein sequence ID" value="ONK69119"/>
    <property type="gene ID" value="A4U43_C05F19550"/>
</dbReference>
<keyword evidence="3" id="KW-0804">Transcription</keyword>
<gene>
    <name evidence="7" type="ORF">A4U43_C05F19550</name>
</gene>
<evidence type="ECO:0000313" key="7">
    <source>
        <dbReference type="EMBL" id="ONK69119.1"/>
    </source>
</evidence>
<evidence type="ECO:0000256" key="3">
    <source>
        <dbReference type="ARBA" id="ARBA00023163"/>
    </source>
</evidence>
<organism evidence="7 8">
    <name type="scientific">Asparagus officinalis</name>
    <name type="common">Garden asparagus</name>
    <dbReference type="NCBI Taxonomy" id="4686"/>
    <lineage>
        <taxon>Eukaryota</taxon>
        <taxon>Viridiplantae</taxon>
        <taxon>Streptophyta</taxon>
        <taxon>Embryophyta</taxon>
        <taxon>Tracheophyta</taxon>
        <taxon>Spermatophyta</taxon>
        <taxon>Magnoliopsida</taxon>
        <taxon>Liliopsida</taxon>
        <taxon>Asparagales</taxon>
        <taxon>Asparagaceae</taxon>
        <taxon>Asparagoideae</taxon>
        <taxon>Asparagus</taxon>
    </lineage>
</organism>
<dbReference type="GO" id="GO:0005634">
    <property type="term" value="C:nucleus"/>
    <property type="evidence" value="ECO:0007669"/>
    <property type="project" value="UniProtKB-SubCell"/>
</dbReference>
<evidence type="ECO:0000259" key="6">
    <source>
        <dbReference type="SMART" id="SM00340"/>
    </source>
</evidence>
<feature type="domain" description="Leucine zipper homeobox-associated" evidence="6">
    <location>
        <begin position="76"/>
        <end position="119"/>
    </location>
</feature>
<evidence type="ECO:0000256" key="5">
    <source>
        <dbReference type="SAM" id="MobiDB-lite"/>
    </source>
</evidence>
<keyword evidence="4" id="KW-0175">Coiled coil</keyword>
<evidence type="ECO:0000256" key="1">
    <source>
        <dbReference type="ARBA" id="ARBA00004123"/>
    </source>
</evidence>
<dbReference type="Proteomes" id="UP000243459">
    <property type="component" value="Chromosome 5"/>
</dbReference>
<feature type="compositionally biased region" description="Polar residues" evidence="5">
    <location>
        <begin position="21"/>
        <end position="31"/>
    </location>
</feature>
<name>A0A5P1EWQ4_ASPOF</name>